<sequence length="66" mass="7233">MAISIMGNSPQTTCIHKCSDQTSVLNSVNTGFGPENSLELRLNGYCGCGSRTTLLHLYKETYLSEF</sequence>
<organism evidence="1">
    <name type="scientific">virus sp. ctQcs9</name>
    <dbReference type="NCBI Taxonomy" id="2825816"/>
    <lineage>
        <taxon>Viruses</taxon>
    </lineage>
</organism>
<accession>A0A8S5RB04</accession>
<protein>
    <submittedName>
        <fullName evidence="1">Uncharacterized protein</fullName>
    </submittedName>
</protein>
<name>A0A8S5RB04_9VIRU</name>
<proteinExistence type="predicted"/>
<evidence type="ECO:0000313" key="1">
    <source>
        <dbReference type="EMBL" id="DAE28148.1"/>
    </source>
</evidence>
<dbReference type="EMBL" id="BK059082">
    <property type="protein sequence ID" value="DAE28148.1"/>
    <property type="molecule type" value="Genomic_DNA"/>
</dbReference>
<reference evidence="1" key="1">
    <citation type="journal article" date="2021" name="Proc. Natl. Acad. Sci. U.S.A.">
        <title>A Catalog of Tens of Thousands of Viruses from Human Metagenomes Reveals Hidden Associations with Chronic Diseases.</title>
        <authorList>
            <person name="Tisza M.J."/>
            <person name="Buck C.B."/>
        </authorList>
    </citation>
    <scope>NUCLEOTIDE SEQUENCE</scope>
    <source>
        <strain evidence="1">CtQcs9</strain>
    </source>
</reference>